<accession>A0A2N7AU06</accession>
<dbReference type="EMBL" id="NIPR01000022">
    <property type="protein sequence ID" value="PMD70265.1"/>
    <property type="molecule type" value="Genomic_DNA"/>
</dbReference>
<protein>
    <submittedName>
        <fullName evidence="2">Terminase</fullName>
    </submittedName>
</protein>
<sequence length="153" mass="17420">MPQTAKSSLIHLMEGNPNNITKKELHKRKKNEDKLTLPRDKLIPPSWLTTTGAKEFNRIVEMMEPTQLLTNGDMNTLALYCDTLADYHSFDRKIKQKGYMMKGRVNPFIREKRNAALLLDKLANELGLTPGSRASLAINMPDDNEGDDDDEFD</sequence>
<dbReference type="Proteomes" id="UP000235649">
    <property type="component" value="Unassembled WGS sequence"/>
</dbReference>
<feature type="region of interest" description="Disordered" evidence="1">
    <location>
        <begin position="133"/>
        <end position="153"/>
    </location>
</feature>
<organism evidence="2 3">
    <name type="scientific">Companilactobacillus nuruki</name>
    <dbReference type="NCBI Taxonomy" id="1993540"/>
    <lineage>
        <taxon>Bacteria</taxon>
        <taxon>Bacillati</taxon>
        <taxon>Bacillota</taxon>
        <taxon>Bacilli</taxon>
        <taxon>Lactobacillales</taxon>
        <taxon>Lactobacillaceae</taxon>
        <taxon>Companilactobacillus</taxon>
    </lineage>
</organism>
<dbReference type="RefSeq" id="WP_102196253.1">
    <property type="nucleotide sequence ID" value="NZ_NIPR01000022.1"/>
</dbReference>
<proteinExistence type="predicted"/>
<dbReference type="InterPro" id="IPR006448">
    <property type="entry name" value="Phage_term_ssu_P27"/>
</dbReference>
<evidence type="ECO:0000313" key="2">
    <source>
        <dbReference type="EMBL" id="PMD70265.1"/>
    </source>
</evidence>
<comment type="caution">
    <text evidence="2">The sequence shown here is derived from an EMBL/GenBank/DDBJ whole genome shotgun (WGS) entry which is preliminary data.</text>
</comment>
<dbReference type="Pfam" id="PF05119">
    <property type="entry name" value="Terminase_4"/>
    <property type="match status" value="1"/>
</dbReference>
<dbReference type="NCBIfam" id="TIGR01558">
    <property type="entry name" value="sm_term_P27"/>
    <property type="match status" value="1"/>
</dbReference>
<dbReference type="OrthoDB" id="6010489at2"/>
<gene>
    <name evidence="2" type="ORF">CBP76_07170</name>
</gene>
<reference evidence="2 3" key="1">
    <citation type="submission" date="2017-05" db="EMBL/GenBank/DDBJ databases">
        <title>Lactobacillus nurukis nov., sp. nov., isolated from nuruk.</title>
        <authorList>
            <person name="Kim S.-J."/>
        </authorList>
    </citation>
    <scope>NUCLEOTIDE SEQUENCE [LARGE SCALE GENOMIC DNA]</scope>
    <source>
        <strain evidence="2 3">SYF10-1a</strain>
    </source>
</reference>
<name>A0A2N7AU06_9LACO</name>
<evidence type="ECO:0000313" key="3">
    <source>
        <dbReference type="Proteomes" id="UP000235649"/>
    </source>
</evidence>
<evidence type="ECO:0000256" key="1">
    <source>
        <dbReference type="SAM" id="MobiDB-lite"/>
    </source>
</evidence>
<keyword evidence="3" id="KW-1185">Reference proteome</keyword>
<feature type="compositionally biased region" description="Acidic residues" evidence="1">
    <location>
        <begin position="142"/>
        <end position="153"/>
    </location>
</feature>
<dbReference type="AlphaFoldDB" id="A0A2N7AU06"/>